<name>H5ZW42_KRYMA</name>
<sequence length="66" mass="7225">CLIFRLYGFLTLSHLPLKYSLLKGFIRGSAPKMFTPYPAVLLCSLVSYSIVPQGLRTGSQSSSDPS</sequence>
<dbReference type="EMBL" id="JF272466">
    <property type="protein sequence ID" value="AEA03574.1"/>
    <property type="molecule type" value="mRNA"/>
</dbReference>
<accession>H5ZW42</accession>
<organism evidence="1">
    <name type="scientific">Kryptolebias marmoratus</name>
    <name type="common">Mangrove killifish</name>
    <name type="synonym">Rivulus marmoratus</name>
    <dbReference type="NCBI Taxonomy" id="37003"/>
    <lineage>
        <taxon>Eukaryota</taxon>
        <taxon>Metazoa</taxon>
        <taxon>Chordata</taxon>
        <taxon>Craniata</taxon>
        <taxon>Vertebrata</taxon>
        <taxon>Euteleostomi</taxon>
        <taxon>Actinopterygii</taxon>
        <taxon>Neopterygii</taxon>
        <taxon>Teleostei</taxon>
        <taxon>Neoteleostei</taxon>
        <taxon>Acanthomorphata</taxon>
        <taxon>Ovalentaria</taxon>
        <taxon>Atherinomorphae</taxon>
        <taxon>Cyprinodontiformes</taxon>
        <taxon>Rivulidae</taxon>
        <taxon>Kryptolebias</taxon>
    </lineage>
</organism>
<dbReference type="AlphaFoldDB" id="H5ZW42"/>
<proteinExistence type="evidence at transcript level"/>
<reference evidence="1" key="1">
    <citation type="submission" date="2011-01" db="EMBL/GenBank/DDBJ databases">
        <authorList>
            <person name="Rhee J.-S."/>
            <person name="Kim B.-M."/>
            <person name="Lee J.-S."/>
        </authorList>
    </citation>
    <scope>NUCLEOTIDE SEQUENCE</scope>
</reference>
<feature type="non-terminal residue" evidence="1">
    <location>
        <position position="1"/>
    </location>
</feature>
<protein>
    <submittedName>
        <fullName evidence="1">Complement component C9</fullName>
    </submittedName>
</protein>
<feature type="non-terminal residue" evidence="1">
    <location>
        <position position="66"/>
    </location>
</feature>
<evidence type="ECO:0000313" key="1">
    <source>
        <dbReference type="EMBL" id="AEA03574.1"/>
    </source>
</evidence>